<accession>A0A136WIS7</accession>
<comment type="caution">
    <text evidence="1">The sequence shown here is derived from an EMBL/GenBank/DDBJ whole genome shotgun (WGS) entry which is preliminary data.</text>
</comment>
<organism evidence="1 2">
    <name type="scientific">Anaerotignum neopropionicum</name>
    <dbReference type="NCBI Taxonomy" id="36847"/>
    <lineage>
        <taxon>Bacteria</taxon>
        <taxon>Bacillati</taxon>
        <taxon>Bacillota</taxon>
        <taxon>Clostridia</taxon>
        <taxon>Lachnospirales</taxon>
        <taxon>Anaerotignaceae</taxon>
        <taxon>Anaerotignum</taxon>
    </lineage>
</organism>
<name>A0A136WIS7_9FIRM</name>
<dbReference type="STRING" id="36847.CLNEO_05270"/>
<protein>
    <submittedName>
        <fullName evidence="1">Uncharacterized protein</fullName>
    </submittedName>
</protein>
<evidence type="ECO:0000313" key="2">
    <source>
        <dbReference type="Proteomes" id="UP000070539"/>
    </source>
</evidence>
<gene>
    <name evidence="1" type="ORF">CLNEO_05270</name>
</gene>
<dbReference type="AlphaFoldDB" id="A0A136WIS7"/>
<dbReference type="Proteomes" id="UP000070539">
    <property type="component" value="Unassembled WGS sequence"/>
</dbReference>
<dbReference type="RefSeq" id="WP_066083970.1">
    <property type="nucleotide sequence ID" value="NZ_LRVM01000001.1"/>
</dbReference>
<sequence>MFTLTANNPVLKIISNKIEISFETDYKSYEVDALKEKFNSLNADKLTLKVSKFRKNRSLDANAYMWVLCDKLAEKLNIAKLEVYRQHIKDIGVFREVEIDEKSVDTLIHSWSLNGTGWIAEKLDYSNHDGFTIIALYYGSSVYNTKQMSRLIDGIVQDCKDQGIETLTPDELQQLKEAWK</sequence>
<keyword evidence="2" id="KW-1185">Reference proteome</keyword>
<reference evidence="1 2" key="1">
    <citation type="submission" date="2016-01" db="EMBL/GenBank/DDBJ databases">
        <title>Genome sequence of Clostridium neopropionicum X4, DSM-3847.</title>
        <authorList>
            <person name="Poehlein A."/>
            <person name="Beck M.H."/>
            <person name="Bengelsdorf F.R."/>
            <person name="Daniel R."/>
            <person name="Duerre P."/>
        </authorList>
    </citation>
    <scope>NUCLEOTIDE SEQUENCE [LARGE SCALE GENOMIC DNA]</scope>
    <source>
        <strain evidence="1 2">DSM-3847</strain>
    </source>
</reference>
<dbReference type="EMBL" id="LRVM01000001">
    <property type="protein sequence ID" value="KXL54421.1"/>
    <property type="molecule type" value="Genomic_DNA"/>
</dbReference>
<proteinExistence type="predicted"/>
<dbReference type="OrthoDB" id="1857943at2"/>
<evidence type="ECO:0000313" key="1">
    <source>
        <dbReference type="EMBL" id="KXL54421.1"/>
    </source>
</evidence>
<dbReference type="Gene3D" id="1.10.3790.10">
    <property type="entry name" value="NinB"/>
    <property type="match status" value="1"/>
</dbReference>
<dbReference type="InterPro" id="IPR036619">
    <property type="entry name" value="NinB_sf"/>
</dbReference>